<dbReference type="InterPro" id="IPR001898">
    <property type="entry name" value="SLC13A/DASS"/>
</dbReference>
<evidence type="ECO:0000256" key="4">
    <source>
        <dbReference type="ARBA" id="ARBA00022989"/>
    </source>
</evidence>
<feature type="transmembrane region" description="Helical" evidence="7">
    <location>
        <begin position="485"/>
        <end position="507"/>
    </location>
</feature>
<sequence>MGGRQPEARKPDTRADGGFDPLDMSQYSLSKLPKRAPTQVGVFFQQWGLLLAGIVFVLTAYLLPMPGLDAKQQVMFGLFTTALFLWISEAVPNYLTSMLLICGLILTKTLKAKAAMATLGDPTIWLNVSAFIMASAMVSTDLAKRAALAFVLKFGKNAGALFLSFMAINIILSAFINATAAKAALMMPLFMVVSAVYGAPGTDTTNNFARNLVLHNLLMINAGSNAFMTGSGANLMGVALLAGAGVTVYYIDWLAAGLPITIALGILTYVIGVRFIFPLTKEDKEPKLEGGREALQRELDKLGKFKLGEVKAALIFFAVLAIWATDKLHGLNATVVAMLGATVMLMPQTKLIDWNKVDVPWHLMLFSAGAYALGAGLNETKLMTVLTTQLMDSLGMNSMGYFELYAVLTGLFIASHWIFQSKNMRTLIFLPIVIGVAETLQLDVMSLALPVALCINMCWTLPFNAKPNAMLYGCNKYTMGEAWKYGATMSVVAWLLMLVAGGTWLHWLGITPGFF</sequence>
<feature type="transmembrane region" description="Helical" evidence="7">
    <location>
        <begin position="398"/>
        <end position="419"/>
    </location>
</feature>
<evidence type="ECO:0000313" key="9">
    <source>
        <dbReference type="Proteomes" id="UP000308891"/>
    </source>
</evidence>
<keyword evidence="9" id="KW-1185">Reference proteome</keyword>
<feature type="compositionally biased region" description="Basic and acidic residues" evidence="6">
    <location>
        <begin position="1"/>
        <end position="17"/>
    </location>
</feature>
<feature type="transmembrane region" description="Helical" evidence="7">
    <location>
        <begin position="359"/>
        <end position="378"/>
    </location>
</feature>
<gene>
    <name evidence="8" type="ORF">E5K04_10490</name>
</gene>
<evidence type="ECO:0000313" key="8">
    <source>
        <dbReference type="EMBL" id="TIC81466.1"/>
    </source>
</evidence>
<reference evidence="8 9" key="1">
    <citation type="submission" date="2019-04" db="EMBL/GenBank/DDBJ databases">
        <title>Crenobacter sp. nov.</title>
        <authorList>
            <person name="Shi S."/>
        </authorList>
    </citation>
    <scope>NUCLEOTIDE SEQUENCE [LARGE SCALE GENOMIC DNA]</scope>
    <source>
        <strain evidence="8 9">GY 70310</strain>
    </source>
</reference>
<organism evidence="8 9">
    <name type="scientific">Crenobacter intestini</name>
    <dbReference type="NCBI Taxonomy" id="2563443"/>
    <lineage>
        <taxon>Bacteria</taxon>
        <taxon>Pseudomonadati</taxon>
        <taxon>Pseudomonadota</taxon>
        <taxon>Betaproteobacteria</taxon>
        <taxon>Neisseriales</taxon>
        <taxon>Neisseriaceae</taxon>
        <taxon>Crenobacter</taxon>
    </lineage>
</organism>
<feature type="transmembrane region" description="Helical" evidence="7">
    <location>
        <begin position="83"/>
        <end position="107"/>
    </location>
</feature>
<feature type="transmembrane region" description="Helical" evidence="7">
    <location>
        <begin position="119"/>
        <end position="138"/>
    </location>
</feature>
<dbReference type="GO" id="GO:0008514">
    <property type="term" value="F:organic anion transmembrane transporter activity"/>
    <property type="evidence" value="ECO:0007669"/>
    <property type="project" value="UniProtKB-ARBA"/>
</dbReference>
<dbReference type="EMBL" id="STGJ01000011">
    <property type="protein sequence ID" value="TIC81466.1"/>
    <property type="molecule type" value="Genomic_DNA"/>
</dbReference>
<feature type="transmembrane region" description="Helical" evidence="7">
    <location>
        <begin position="330"/>
        <end position="347"/>
    </location>
</feature>
<name>A0A4T0US73_9NEIS</name>
<dbReference type="InterPro" id="IPR030676">
    <property type="entry name" value="CitT-rel"/>
</dbReference>
<dbReference type="OrthoDB" id="5460483at2"/>
<dbReference type="PIRSF" id="PIRSF002457">
    <property type="entry name" value="DASS"/>
    <property type="match status" value="1"/>
</dbReference>
<evidence type="ECO:0000256" key="6">
    <source>
        <dbReference type="SAM" id="MobiDB-lite"/>
    </source>
</evidence>
<dbReference type="PANTHER" id="PTHR10283:SF82">
    <property type="entry name" value="SOLUTE CARRIER FAMILY 13 MEMBER 2"/>
    <property type="match status" value="1"/>
</dbReference>
<evidence type="ECO:0000256" key="2">
    <source>
        <dbReference type="ARBA" id="ARBA00007349"/>
    </source>
</evidence>
<comment type="similarity">
    <text evidence="2">Belongs to the SLC13A/DASS transporter (TC 2.A.47) family. DIT1 subfamily.</text>
</comment>
<dbReference type="PANTHER" id="PTHR10283">
    <property type="entry name" value="SOLUTE CARRIER FAMILY 13 MEMBER"/>
    <property type="match status" value="1"/>
</dbReference>
<proteinExistence type="inferred from homology"/>
<evidence type="ECO:0000256" key="5">
    <source>
        <dbReference type="ARBA" id="ARBA00023136"/>
    </source>
</evidence>
<comment type="subcellular location">
    <subcellularLocation>
        <location evidence="1">Membrane</location>
        <topology evidence="1">Multi-pass membrane protein</topology>
    </subcellularLocation>
</comment>
<dbReference type="GO" id="GO:0005886">
    <property type="term" value="C:plasma membrane"/>
    <property type="evidence" value="ECO:0007669"/>
    <property type="project" value="TreeGrafter"/>
</dbReference>
<protein>
    <submittedName>
        <fullName evidence="8">DASS family sodium-coupled anion symporter</fullName>
    </submittedName>
</protein>
<feature type="transmembrane region" description="Helical" evidence="7">
    <location>
        <begin position="40"/>
        <end position="63"/>
    </location>
</feature>
<dbReference type="NCBIfam" id="TIGR00785">
    <property type="entry name" value="dass"/>
    <property type="match status" value="1"/>
</dbReference>
<evidence type="ECO:0000256" key="7">
    <source>
        <dbReference type="SAM" id="Phobius"/>
    </source>
</evidence>
<comment type="caution">
    <text evidence="8">The sequence shown here is derived from an EMBL/GenBank/DDBJ whole genome shotgun (WGS) entry which is preliminary data.</text>
</comment>
<feature type="transmembrane region" description="Helical" evidence="7">
    <location>
        <begin position="158"/>
        <end position="176"/>
    </location>
</feature>
<dbReference type="Proteomes" id="UP000308891">
    <property type="component" value="Unassembled WGS sequence"/>
</dbReference>
<keyword evidence="5 7" id="KW-0472">Membrane</keyword>
<feature type="region of interest" description="Disordered" evidence="6">
    <location>
        <begin position="1"/>
        <end position="21"/>
    </location>
</feature>
<evidence type="ECO:0000256" key="3">
    <source>
        <dbReference type="ARBA" id="ARBA00022692"/>
    </source>
</evidence>
<feature type="transmembrane region" description="Helical" evidence="7">
    <location>
        <begin position="307"/>
        <end position="324"/>
    </location>
</feature>
<dbReference type="GO" id="GO:1905039">
    <property type="term" value="P:carboxylic acid transmembrane transport"/>
    <property type="evidence" value="ECO:0007669"/>
    <property type="project" value="UniProtKB-ARBA"/>
</dbReference>
<evidence type="ECO:0000256" key="1">
    <source>
        <dbReference type="ARBA" id="ARBA00004141"/>
    </source>
</evidence>
<feature type="transmembrane region" description="Helical" evidence="7">
    <location>
        <begin position="257"/>
        <end position="277"/>
    </location>
</feature>
<accession>A0A4T0US73</accession>
<dbReference type="AlphaFoldDB" id="A0A4T0US73"/>
<feature type="transmembrane region" description="Helical" evidence="7">
    <location>
        <begin position="235"/>
        <end position="251"/>
    </location>
</feature>
<dbReference type="Pfam" id="PF00939">
    <property type="entry name" value="Na_sulph_symp"/>
    <property type="match status" value="1"/>
</dbReference>
<keyword evidence="3 7" id="KW-0812">Transmembrane</keyword>
<keyword evidence="4 7" id="KW-1133">Transmembrane helix</keyword>